<dbReference type="Proteomes" id="UP000095286">
    <property type="component" value="Unplaced"/>
</dbReference>
<sequence>MTILGAKPNDSEFAFNNRHCIALCCAKIYSLKLEDVQDKLGISDLIEGIQNSCLNCKTRDSLVVTAVYLVNCDGQHAEVLTHFLLNTLTKLWELKWADDDVSSSAERMTIYERFTFCLTIALNDIGVRFPFLLKDILDSQSQLMLKLIEMITQNCEEEKTNELVGKAHLMRLVCIFLGLTRAFGRFGSEKAVPLISELYPEPIKNKHPLKRLKIGLNTDSSNWFSEKCVPEEATKEAFNVRKIFLRPGSSFVIVDDNIDTIVPIEYIESLLNSFESLLNETTFDRLDMIADQVYRCAEFRRFYYKSVSELITLSSVTMIRDCIKPFCITNLEDCPVSKDFAKYLINFILNLFRKGESDLTKLKVDYEGPQWNSKIKQVIIANSVCLQIIVWTAIEENDGDSICNTISDQMLRPHQHVTAYIPVVVVALDCLGVMSNKFPTLASIYITSLLQNFLLEPCSLLRHLISEVYGSMKTNAESKETDSVHLRKRQGLACLRNAAIDALCTAVKAAREVEENSENSCMASLSAKLYLSTNSTKNTVGYFVAETAILILGKLGVLLNEVPNVPESILQIFLQRFANPSNKLDTLIINCLADIWLSGANSIFEQMMKLFTTVIVGSSNHVYSSSLGGENKYSHVSLEVDKVLARIADTVTNEKMKEMLLTRYLELFVQLAVEGRKSGQKVSKGTMKITTSAGNLGVLIPKIAALLKKFPSHIDKPNQKLKNLFREFWCYCTVLGFDVKTAKLWPEEWFEAVCEISKKSPIFIANENLKTELIDNVGISALPISAAELEELKQTICCELKQETEIITIVKNMDFTHLIYLLSVIRMEKMRVMHSEDVNAVHLFFQYIQNPAVKNDKSGMWLCLRVAAQVIFEEYLVLAVALQASECDSEELERNLVYHTRFFLLQFNHHMKEVRMVGDWCFTKLVNAFPKLLWNGDILYTELKLIQSLSTNLENDPDCKVIFLEVETLPWKIQLQSTIEGKRKIAEDFINRCEGILNQAMVWSPGTTHSYLLDYICKTNSMNDNSLRLTIETVLKNCSKQNSEGTTGSSHTPDISEFFLSLNMRSLYLGQIGGMLDMLQHSSGEINEESLAKTMVSKLEKDFDLACIASNKDLIKNSIMLMTALFISLKDTNIALLQTLVRVPLKNFTEDTMKMCIHSWNWILVAKKEIEIKFLQEMSSCWQIMMHKKVGLFQREVDYKDPLTVQYAKKKISPNVKPHAIWITFISERVSLAKYSSHTQLDLFKMMFMQTFSLVIGDKMTKNSPIGIGSEAGSYLANHIPLMARSIETVGVRFNILTAVLTMVQEDTSPSRISKNVLRQRIYACAFDYFSIAPQVPTQTIAQLKNDLKQLITFYKAIHSEVKHVKEEFAGFTDADISSELGSFKGSSAINTLIASSNTMSSMSNIGNAHTWHHPPTNNPSWANTITIVAAHNKTAARSATLMGDQRQNRSPKNQDVDKVIKECMRRRHLLLLLLSNEIERISVWLQANNGFIDPAPTDPQEQSIDIWFKAAFPDGRINNRSIKDITKNAWDISPQLAIYLPTRFRKVPTIRSTLEECTKANPELVSHLPEALPLLLNDGSVFEDGNEGIMTHVLTWAKCTPVMALSLLSPRLFPLHPITIQYAIRVLKSYPPNVLLLYIPQMVQAVRHDSMGYVHEFMLWLAGHSQLLAHQLLWNMQANIYQDEEGLIKDPVLFEPLTDITNKILANLEGAARSFYTAEFTVFNKITRISGAIKSFPKGPERKSACLSELKAFLLDIDYNSATPMQSAAKAPFLVRFSVCQCGVDKLEDICLEQNREYTYEVSEDKAIEEKRIRHFKEFVERIRATGRSIQDKCAIFKVGDDVRQDMLALQLMQLMKNIFDTNDIDVCLFPYRVVATAPGCGVIECVPNSKSRDQLGRMTDYGLYDYFRQLYGEETGEAFQNARRNFVRSMAAYSVFSFLLQIKDRHNGNIMIDDRGNIIHIDFGFMFESSPGGNLGFEPDFKLSQEMVAIMGGKPEAAPFKQFVSCCIKSYLAIRPHQKSFISLVSLLLDTGLPCFRGKTIQQFRARFSPDVSEREAARYMSTVINNCYMNVRSKMYDQLQYLQNDIPY</sequence>
<protein>
    <submittedName>
        <fullName evidence="2">1-phosphatidylinositol 4-kinase</fullName>
    </submittedName>
</protein>
<organism evidence="1 2">
    <name type="scientific">Rhabditophanes sp. KR3021</name>
    <dbReference type="NCBI Taxonomy" id="114890"/>
    <lineage>
        <taxon>Eukaryota</taxon>
        <taxon>Metazoa</taxon>
        <taxon>Ecdysozoa</taxon>
        <taxon>Nematoda</taxon>
        <taxon>Chromadorea</taxon>
        <taxon>Rhabditida</taxon>
        <taxon>Tylenchina</taxon>
        <taxon>Panagrolaimomorpha</taxon>
        <taxon>Strongyloidoidea</taxon>
        <taxon>Alloionematidae</taxon>
        <taxon>Rhabditophanes</taxon>
    </lineage>
</organism>
<accession>A0AC35TLJ8</accession>
<dbReference type="WBParaSite" id="RSKR_0000204200.1">
    <property type="protein sequence ID" value="RSKR_0000204200.1"/>
    <property type="gene ID" value="RSKR_0000204200"/>
</dbReference>
<proteinExistence type="predicted"/>
<name>A0AC35TLJ8_9BILA</name>
<reference evidence="2" key="1">
    <citation type="submission" date="2016-11" db="UniProtKB">
        <authorList>
            <consortium name="WormBaseParasite"/>
        </authorList>
    </citation>
    <scope>IDENTIFICATION</scope>
    <source>
        <strain evidence="2">KR3021</strain>
    </source>
</reference>
<evidence type="ECO:0000313" key="1">
    <source>
        <dbReference type="Proteomes" id="UP000095286"/>
    </source>
</evidence>
<evidence type="ECO:0000313" key="2">
    <source>
        <dbReference type="WBParaSite" id="RSKR_0000204200.1"/>
    </source>
</evidence>